<name>A0A060XXZ1_ONCMY</name>
<feature type="compositionally biased region" description="Basic and acidic residues" evidence="4">
    <location>
        <begin position="118"/>
        <end position="136"/>
    </location>
</feature>
<feature type="region of interest" description="Disordered" evidence="4">
    <location>
        <begin position="1100"/>
        <end position="1126"/>
    </location>
</feature>
<feature type="compositionally biased region" description="Low complexity" evidence="4">
    <location>
        <begin position="195"/>
        <end position="205"/>
    </location>
</feature>
<evidence type="ECO:0000313" key="6">
    <source>
        <dbReference type="EMBL" id="CDQ84321.1"/>
    </source>
</evidence>
<dbReference type="GO" id="GO:0045944">
    <property type="term" value="P:positive regulation of transcription by RNA polymerase II"/>
    <property type="evidence" value="ECO:0007669"/>
    <property type="project" value="TreeGrafter"/>
</dbReference>
<dbReference type="GO" id="GO:0003713">
    <property type="term" value="F:transcription coactivator activity"/>
    <property type="evidence" value="ECO:0007669"/>
    <property type="project" value="InterPro"/>
</dbReference>
<dbReference type="GO" id="GO:0060070">
    <property type="term" value="P:canonical Wnt signaling pathway"/>
    <property type="evidence" value="ECO:0007669"/>
    <property type="project" value="InterPro"/>
</dbReference>
<feature type="compositionally biased region" description="Polar residues" evidence="4">
    <location>
        <begin position="360"/>
        <end position="369"/>
    </location>
</feature>
<feature type="compositionally biased region" description="Low complexity" evidence="4">
    <location>
        <begin position="919"/>
        <end position="934"/>
    </location>
</feature>
<sequence>LLPSLSPKPKPEGMVRSPPVMSPSGGAAQMDSKLPNQSKPGSAGSQSQASPCDPKTVGGKGSQQGGMSGVGPGGMGGLKNGQGLNSGGQGTKVKVKRERSTSVESYNEQQPGIATPTSDDKDSNRVKRMCVAERRQPYSGADWCSGGESDEDDKGFFNCNSSDVKPQDSNSHPPPNAGLSRSSTPSHNALGGQGAASESGGQKAGSKVVYVFTTEMANKAADAVLTGHSENIINFHMRNISNSKDKIPLPPLNDQARPLRGDSKPSQQSSSHSSDKNHQTGSKPGPTDQVPPQPPPQGVKPGSLTQDGASSADMDPKNLHGSSPGNTMGPGGLGPIGMGQPGLTPQQQQQQLAQELLNMEANTEGLSQEQLEHRQRSLQTLRDIQRMLFPDDRDAPPPPGPIGGLPQSHDGMPDGGPRRPEQGPLQAMMAQSQSLGPPGGLGGDMPPFPDELGHMMGPGGCGDGDHMTPEQVAWLKLQQEFYEEKKRKQEMHHRPLPPDMMMHPHGPRGMMRGPPPPYQMGPGEVWGPGGPPEHYHDRMAMGPRGMPPHMQRMPGFPQGMMNPDMEGPPRPGMGWPEDMPPRMGDGRGFPGGPGGMFGGPGVRGERFPNPQSVQEAMFHQGMGGDKGPGLPPQMMMEMQRMMGHQRGGMEPGNGGGMILVVMGSRDMGPEFGMGPHGNPQLREGPMNMSPDEMMRMRGHPMDNMGPQGRQMHFTDQPQPGDFPMGPARPFPGGPGGMRGPHGEQVYAGPEHRTTPTGGNGRLNHHPPSAGPPQGQRGRKPAELIIQPGGGSSPSINPLKSPPLRQVQSPMMGSPSGNLKSPQTPSQLAGMLSGPPGPNGPPNTANSAPMKSPHSMMGSAGASPVNMRSPSLPNPSPGWASSPKPPMPSPGIPQQQGGKTPLSMTSPNMMGNMEQGGNGPLSAPPSSGAQSGSMPLQGGPGSAPTGSPYSLPPEPTLSQNPLSIMMSRMSKFAMPSSTPLYHDAIKTVASSDDDSPPARSPNLPSMNNNGMGMNHHQGPPRMMGPGSSGPMPVLSPLGMTPVGSQPLSHGMPQQMPSPNPPNMGPGPGMMPHGMMMHPNPQDQGMGNPQMMPQGRMGYPHRGQGYPLPQSPSQQGAYSPHNGPVPQGFPGHPMGFQGEGGPMGGRMGNMPPGGGGDGGRPNNPGGPQFNMHGEFSDVDLHEVMRTGASGMPEFDLSRIIPSEKPSQTLSYFPRGGGDGPGPGGKPPHMQGMMQGMMGEGPPRMGMPMQGLGGMPGGPGGTMGPQDMPMGNPSHNPMRAHGPPGFMGQGMMGPQHRMMSQGGPAGMMQGKERGVLYNHPGPGGSPNMMMSLQGMGVPPQQTTMMMMGGQMRPRGMDMGFSPGPGMF</sequence>
<feature type="compositionally biased region" description="Polar residues" evidence="4">
    <location>
        <begin position="102"/>
        <end position="117"/>
    </location>
</feature>
<evidence type="ECO:0000256" key="2">
    <source>
        <dbReference type="ARBA" id="ARBA00009200"/>
    </source>
</evidence>
<comment type="similarity">
    <text evidence="2">Belongs to the BCL9 family.</text>
</comment>
<dbReference type="PANTHER" id="PTHR15185:SF5">
    <property type="entry name" value="B-CELL CLL_LYMPHOMA 9 PROTEIN"/>
    <property type="match status" value="1"/>
</dbReference>
<evidence type="ECO:0000313" key="7">
    <source>
        <dbReference type="Proteomes" id="UP000193380"/>
    </source>
</evidence>
<feature type="region of interest" description="Disordered" evidence="4">
    <location>
        <begin position="987"/>
        <end position="1027"/>
    </location>
</feature>
<reference evidence="6" key="1">
    <citation type="journal article" date="2014" name="Nat. Commun.">
        <title>The rainbow trout genome provides novel insights into evolution after whole-genome duplication in vertebrates.</title>
        <authorList>
            <person name="Berthelot C."/>
            <person name="Brunet F."/>
            <person name="Chalopin D."/>
            <person name="Juanchich A."/>
            <person name="Bernard M."/>
            <person name="Noel B."/>
            <person name="Bento P."/>
            <person name="Da Silva C."/>
            <person name="Labadie K."/>
            <person name="Alberti A."/>
            <person name="Aury J.M."/>
            <person name="Louis A."/>
            <person name="Dehais P."/>
            <person name="Bardou P."/>
            <person name="Montfort J."/>
            <person name="Klopp C."/>
            <person name="Cabau C."/>
            <person name="Gaspin C."/>
            <person name="Thorgaard G.H."/>
            <person name="Boussaha M."/>
            <person name="Quillet E."/>
            <person name="Guyomard R."/>
            <person name="Galiana D."/>
            <person name="Bobe J."/>
            <person name="Volff J.N."/>
            <person name="Genet C."/>
            <person name="Wincker P."/>
            <person name="Jaillon O."/>
            <person name="Roest Crollius H."/>
            <person name="Guiguen Y."/>
        </authorList>
    </citation>
    <scope>NUCLEOTIDE SEQUENCE [LARGE SCALE GENOMIC DNA]</scope>
</reference>
<comment type="subcellular location">
    <subcellularLocation>
        <location evidence="1">Nucleus</location>
    </subcellularLocation>
</comment>
<feature type="region of interest" description="Disordered" evidence="4">
    <location>
        <begin position="702"/>
        <end position="959"/>
    </location>
</feature>
<evidence type="ECO:0000256" key="1">
    <source>
        <dbReference type="ARBA" id="ARBA00004123"/>
    </source>
</evidence>
<feature type="region of interest" description="Disordered" evidence="4">
    <location>
        <begin position="1142"/>
        <end position="1170"/>
    </location>
</feature>
<accession>A0A060XXZ1</accession>
<dbReference type="Pfam" id="PF11502">
    <property type="entry name" value="BCL9"/>
    <property type="match status" value="1"/>
</dbReference>
<dbReference type="InterPro" id="IPR013083">
    <property type="entry name" value="Znf_RING/FYVE/PHD"/>
</dbReference>
<dbReference type="Gene3D" id="3.30.40.10">
    <property type="entry name" value="Zinc/RING finger domain, C3HC4 (zinc finger)"/>
    <property type="match status" value="1"/>
</dbReference>
<evidence type="ECO:0000259" key="5">
    <source>
        <dbReference type="Pfam" id="PF11502"/>
    </source>
</evidence>
<feature type="compositionally biased region" description="Low complexity" evidence="4">
    <location>
        <begin position="341"/>
        <end position="357"/>
    </location>
</feature>
<feature type="compositionally biased region" description="Low complexity" evidence="4">
    <location>
        <begin position="1005"/>
        <end position="1027"/>
    </location>
</feature>
<dbReference type="PaxDb" id="8022-A0A060XXZ1"/>
<dbReference type="InterPro" id="IPR024670">
    <property type="entry name" value="BCL9_beta-catenin-bd_dom"/>
</dbReference>
<feature type="region of interest" description="Disordered" evidence="4">
    <location>
        <begin position="1"/>
        <end position="205"/>
    </location>
</feature>
<feature type="compositionally biased region" description="Gly residues" evidence="4">
    <location>
        <begin position="58"/>
        <end position="90"/>
    </location>
</feature>
<protein>
    <recommendedName>
        <fullName evidence="5">B-cell lymphoma 9 beta-catenin binding domain-containing protein</fullName>
    </recommendedName>
</protein>
<keyword evidence="3" id="KW-0539">Nucleus</keyword>
<dbReference type="InterPro" id="IPR015668">
    <property type="entry name" value="Bcl-9/Bcl-9l"/>
</dbReference>
<dbReference type="PANTHER" id="PTHR15185">
    <property type="entry name" value="BCL9"/>
    <property type="match status" value="1"/>
</dbReference>
<evidence type="ECO:0000256" key="3">
    <source>
        <dbReference type="ARBA" id="ARBA00023242"/>
    </source>
</evidence>
<feature type="region of interest" description="Disordered" evidence="4">
    <location>
        <begin position="1045"/>
        <end position="1066"/>
    </location>
</feature>
<feature type="region of interest" description="Disordered" evidence="4">
    <location>
        <begin position="389"/>
        <end position="450"/>
    </location>
</feature>
<feature type="region of interest" description="Disordered" evidence="4">
    <location>
        <begin position="242"/>
        <end position="377"/>
    </location>
</feature>
<reference evidence="6" key="2">
    <citation type="submission" date="2014-03" db="EMBL/GenBank/DDBJ databases">
        <authorList>
            <person name="Genoscope - CEA"/>
        </authorList>
    </citation>
    <scope>NUCLEOTIDE SEQUENCE</scope>
</reference>
<feature type="compositionally biased region" description="Polar residues" evidence="4">
    <location>
        <begin position="34"/>
        <end position="50"/>
    </location>
</feature>
<feature type="compositionally biased region" description="Pro residues" evidence="4">
    <location>
        <begin position="289"/>
        <end position="298"/>
    </location>
</feature>
<dbReference type="Proteomes" id="UP000193380">
    <property type="component" value="Unassembled WGS sequence"/>
</dbReference>
<dbReference type="GO" id="GO:0008013">
    <property type="term" value="F:beta-catenin binding"/>
    <property type="evidence" value="ECO:0007669"/>
    <property type="project" value="InterPro"/>
</dbReference>
<dbReference type="STRING" id="8022.A0A060XXZ1"/>
<feature type="compositionally biased region" description="Pro residues" evidence="4">
    <location>
        <begin position="1054"/>
        <end position="1063"/>
    </location>
</feature>
<feature type="compositionally biased region" description="Gly residues" evidence="4">
    <location>
        <begin position="328"/>
        <end position="340"/>
    </location>
</feature>
<feature type="compositionally biased region" description="Polar residues" evidence="4">
    <location>
        <begin position="805"/>
        <end position="826"/>
    </location>
</feature>
<feature type="domain" description="B-cell lymphoma 9 beta-catenin binding" evidence="5">
    <location>
        <begin position="365"/>
        <end position="399"/>
    </location>
</feature>
<dbReference type="GO" id="GO:1990907">
    <property type="term" value="C:beta-catenin-TCF complex"/>
    <property type="evidence" value="ECO:0007669"/>
    <property type="project" value="TreeGrafter"/>
</dbReference>
<feature type="compositionally biased region" description="Gly residues" evidence="4">
    <location>
        <begin position="1142"/>
        <end position="1157"/>
    </location>
</feature>
<feature type="compositionally biased region" description="Polar residues" evidence="4">
    <location>
        <begin position="158"/>
        <end position="171"/>
    </location>
</feature>
<organism evidence="6 7">
    <name type="scientific">Oncorhynchus mykiss</name>
    <name type="common">Rainbow trout</name>
    <name type="synonym">Salmo gairdneri</name>
    <dbReference type="NCBI Taxonomy" id="8022"/>
    <lineage>
        <taxon>Eukaryota</taxon>
        <taxon>Metazoa</taxon>
        <taxon>Chordata</taxon>
        <taxon>Craniata</taxon>
        <taxon>Vertebrata</taxon>
        <taxon>Euteleostomi</taxon>
        <taxon>Actinopterygii</taxon>
        <taxon>Neopterygii</taxon>
        <taxon>Teleostei</taxon>
        <taxon>Protacanthopterygii</taxon>
        <taxon>Salmoniformes</taxon>
        <taxon>Salmonidae</taxon>
        <taxon>Salmoninae</taxon>
        <taxon>Oncorhynchus</taxon>
    </lineage>
</organism>
<proteinExistence type="inferred from homology"/>
<dbReference type="EMBL" id="FR906401">
    <property type="protein sequence ID" value="CDQ84321.1"/>
    <property type="molecule type" value="Genomic_DNA"/>
</dbReference>
<evidence type="ECO:0000256" key="4">
    <source>
        <dbReference type="SAM" id="MobiDB-lite"/>
    </source>
</evidence>
<feature type="compositionally biased region" description="Low complexity" evidence="4">
    <location>
        <begin position="1158"/>
        <end position="1168"/>
    </location>
</feature>
<gene>
    <name evidence="6" type="ORF">GSONMT00006666001</name>
</gene>
<feature type="non-terminal residue" evidence="6">
    <location>
        <position position="1"/>
    </location>
</feature>